<dbReference type="SUPFAM" id="SSF50044">
    <property type="entry name" value="SH3-domain"/>
    <property type="match status" value="1"/>
</dbReference>
<dbReference type="PRINTS" id="PR00452">
    <property type="entry name" value="SH3DOMAIN"/>
</dbReference>
<evidence type="ECO:0000256" key="3">
    <source>
        <dbReference type="ARBA" id="ARBA00037432"/>
    </source>
</evidence>
<proteinExistence type="predicted"/>
<keyword evidence="6" id="KW-0472">Membrane</keyword>
<evidence type="ECO:0000256" key="2">
    <source>
        <dbReference type="ARBA" id="ARBA00023043"/>
    </source>
</evidence>
<sequence length="194" mass="21764">AFTSPFFLFPLLLWYFCVIFFPGVFLSVPFYSQFFFQVSLSVVFSSVSLLPKRSRRRRSPPTTRSLSLRVRSGAASRCSYTRSLFLPAVQSHLKLPATPPPLLLDDLGGFNDLMPPLPPPVGLHTDAPDQYLEKVEALYSYEASKPDDLSLKEGDVVYLLLRRDDGWCEGCLRGNRGFFPGNYVQSCDKNGAPV</sequence>
<dbReference type="InterPro" id="IPR001452">
    <property type="entry name" value="SH3_domain"/>
</dbReference>
<dbReference type="AlphaFoldDB" id="A0AAQ4RUH6"/>
<feature type="transmembrane region" description="Helical" evidence="6">
    <location>
        <begin position="34"/>
        <end position="51"/>
    </location>
</feature>
<keyword evidence="6" id="KW-0812">Transmembrane</keyword>
<keyword evidence="1 5" id="KW-0728">SH3 domain</keyword>
<dbReference type="Gene3D" id="2.30.30.40">
    <property type="entry name" value="SH3 Domains"/>
    <property type="match status" value="1"/>
</dbReference>
<accession>A0AAQ4RUH6</accession>
<dbReference type="GeneTree" id="ENSGT00940000154811"/>
<keyword evidence="6" id="KW-1133">Transmembrane helix</keyword>
<evidence type="ECO:0000259" key="7">
    <source>
        <dbReference type="PROSITE" id="PS50002"/>
    </source>
</evidence>
<dbReference type="PRINTS" id="PR00499">
    <property type="entry name" value="P67PHOX"/>
</dbReference>
<keyword evidence="2" id="KW-0040">ANK repeat</keyword>
<evidence type="ECO:0000256" key="5">
    <source>
        <dbReference type="PROSITE-ProRule" id="PRU00192"/>
    </source>
</evidence>
<reference evidence="8" key="2">
    <citation type="submission" date="2025-08" db="UniProtKB">
        <authorList>
            <consortium name="Ensembl"/>
        </authorList>
    </citation>
    <scope>IDENTIFICATION</scope>
</reference>
<keyword evidence="9" id="KW-1185">Reference proteome</keyword>
<protein>
    <recommendedName>
        <fullName evidence="4">Osteoclast-stimulating factor 1</fullName>
    </recommendedName>
</protein>
<dbReference type="Proteomes" id="UP000007635">
    <property type="component" value="Chromosome XI"/>
</dbReference>
<dbReference type="PANTHER" id="PTHR14167">
    <property type="entry name" value="SH3 DOMAIN-CONTAINING"/>
    <property type="match status" value="1"/>
</dbReference>
<dbReference type="Pfam" id="PF14604">
    <property type="entry name" value="SH3_9"/>
    <property type="match status" value="1"/>
</dbReference>
<dbReference type="FunFam" id="2.30.30.40:FF:000072">
    <property type="entry name" value="Unconventional Myosin IB"/>
    <property type="match status" value="1"/>
</dbReference>
<feature type="domain" description="SH3" evidence="7">
    <location>
        <begin position="130"/>
        <end position="189"/>
    </location>
</feature>
<dbReference type="Ensembl" id="ENSGACT00000048903.1">
    <property type="protein sequence ID" value="ENSGACP00000066337.1"/>
    <property type="gene ID" value="ENSGACG00000028829.1"/>
</dbReference>
<dbReference type="InterPro" id="IPR036028">
    <property type="entry name" value="SH3-like_dom_sf"/>
</dbReference>
<evidence type="ECO:0000256" key="4">
    <source>
        <dbReference type="ARBA" id="ARBA00040640"/>
    </source>
</evidence>
<dbReference type="SMART" id="SM00326">
    <property type="entry name" value="SH3"/>
    <property type="match status" value="1"/>
</dbReference>
<evidence type="ECO:0000256" key="6">
    <source>
        <dbReference type="SAM" id="Phobius"/>
    </source>
</evidence>
<evidence type="ECO:0000256" key="1">
    <source>
        <dbReference type="ARBA" id="ARBA00022443"/>
    </source>
</evidence>
<name>A0AAQ4RUH6_GASAC</name>
<feature type="transmembrane region" description="Helical" evidence="6">
    <location>
        <begin position="7"/>
        <end position="28"/>
    </location>
</feature>
<dbReference type="PANTHER" id="PTHR14167:SF116">
    <property type="entry name" value="CAP, ISOFORM AC"/>
    <property type="match status" value="1"/>
</dbReference>
<evidence type="ECO:0000313" key="9">
    <source>
        <dbReference type="Proteomes" id="UP000007635"/>
    </source>
</evidence>
<dbReference type="PROSITE" id="PS50002">
    <property type="entry name" value="SH3"/>
    <property type="match status" value="1"/>
</dbReference>
<reference evidence="8" key="3">
    <citation type="submission" date="2025-09" db="UniProtKB">
        <authorList>
            <consortium name="Ensembl"/>
        </authorList>
    </citation>
    <scope>IDENTIFICATION</scope>
</reference>
<organism evidence="8 9">
    <name type="scientific">Gasterosteus aculeatus aculeatus</name>
    <name type="common">three-spined stickleback</name>
    <dbReference type="NCBI Taxonomy" id="481459"/>
    <lineage>
        <taxon>Eukaryota</taxon>
        <taxon>Metazoa</taxon>
        <taxon>Chordata</taxon>
        <taxon>Craniata</taxon>
        <taxon>Vertebrata</taxon>
        <taxon>Euteleostomi</taxon>
        <taxon>Actinopterygii</taxon>
        <taxon>Neopterygii</taxon>
        <taxon>Teleostei</taxon>
        <taxon>Neoteleostei</taxon>
        <taxon>Acanthomorphata</taxon>
        <taxon>Eupercaria</taxon>
        <taxon>Perciformes</taxon>
        <taxon>Cottioidei</taxon>
        <taxon>Gasterosteales</taxon>
        <taxon>Gasterosteidae</taxon>
        <taxon>Gasterosteus</taxon>
    </lineage>
</organism>
<reference evidence="8 9" key="1">
    <citation type="journal article" date="2021" name="G3 (Bethesda)">
        <title>Improved contiguity of the threespine stickleback genome using long-read sequencing.</title>
        <authorList>
            <person name="Nath S."/>
            <person name="Shaw D.E."/>
            <person name="White M.A."/>
        </authorList>
    </citation>
    <scope>NUCLEOTIDE SEQUENCE [LARGE SCALE GENOMIC DNA]</scope>
    <source>
        <strain evidence="8 9">Lake Benthic</strain>
    </source>
</reference>
<comment type="function">
    <text evidence="3">Induces bone resorption, acting probably through a signaling cascade which results in the secretion of factor(s) enhancing osteoclast formation and activity.</text>
</comment>
<dbReference type="InterPro" id="IPR050384">
    <property type="entry name" value="Endophilin_SH3RF"/>
</dbReference>
<evidence type="ECO:0000313" key="8">
    <source>
        <dbReference type="Ensembl" id="ENSGACP00000066337.1"/>
    </source>
</evidence>